<dbReference type="AlphaFoldDB" id="A0A154PI26"/>
<dbReference type="EMBL" id="KQ434923">
    <property type="protein sequence ID" value="KZC11483.1"/>
    <property type="molecule type" value="Genomic_DNA"/>
</dbReference>
<sequence>MQFRNGVRRSSSTSGEGVKFTGCTSDESHSGVADKSDRIFIDAKLAISSPVTIPELCISLGDSRFEVYPSRSFPSAASNRSTHFHHPRAATLRHHPPFRSSSSGYVVLDRLSPSLSFSRSFAPSFVPSRRCSCSLPSDPFSNGNVTYWSNEREEKERIPTNPTNHSGTYPVIMLAISARSVQTPAKSRSRSRV</sequence>
<accession>A0A154PI26</accession>
<evidence type="ECO:0000313" key="2">
    <source>
        <dbReference type="EMBL" id="KZC11483.1"/>
    </source>
</evidence>
<gene>
    <name evidence="2" type="ORF">WN55_03042</name>
</gene>
<organism evidence="2 3">
    <name type="scientific">Dufourea novaeangliae</name>
    <name type="common">Sweat bee</name>
    <dbReference type="NCBI Taxonomy" id="178035"/>
    <lineage>
        <taxon>Eukaryota</taxon>
        <taxon>Metazoa</taxon>
        <taxon>Ecdysozoa</taxon>
        <taxon>Arthropoda</taxon>
        <taxon>Hexapoda</taxon>
        <taxon>Insecta</taxon>
        <taxon>Pterygota</taxon>
        <taxon>Neoptera</taxon>
        <taxon>Endopterygota</taxon>
        <taxon>Hymenoptera</taxon>
        <taxon>Apocrita</taxon>
        <taxon>Aculeata</taxon>
        <taxon>Apoidea</taxon>
        <taxon>Anthophila</taxon>
        <taxon>Halictidae</taxon>
        <taxon>Rophitinae</taxon>
        <taxon>Dufourea</taxon>
    </lineage>
</organism>
<proteinExistence type="predicted"/>
<reference evidence="2 3" key="1">
    <citation type="submission" date="2015-07" db="EMBL/GenBank/DDBJ databases">
        <title>The genome of Dufourea novaeangliae.</title>
        <authorList>
            <person name="Pan H."/>
            <person name="Kapheim K."/>
        </authorList>
    </citation>
    <scope>NUCLEOTIDE SEQUENCE [LARGE SCALE GENOMIC DNA]</scope>
    <source>
        <strain evidence="2">0120121106</strain>
        <tissue evidence="2">Whole body</tissue>
    </source>
</reference>
<protein>
    <submittedName>
        <fullName evidence="2">Uncharacterized protein</fullName>
    </submittedName>
</protein>
<name>A0A154PI26_DUFNO</name>
<evidence type="ECO:0000256" key="1">
    <source>
        <dbReference type="SAM" id="MobiDB-lite"/>
    </source>
</evidence>
<feature type="region of interest" description="Disordered" evidence="1">
    <location>
        <begin position="1"/>
        <end position="31"/>
    </location>
</feature>
<evidence type="ECO:0000313" key="3">
    <source>
        <dbReference type="Proteomes" id="UP000076502"/>
    </source>
</evidence>
<keyword evidence="3" id="KW-1185">Reference proteome</keyword>
<dbReference type="Proteomes" id="UP000076502">
    <property type="component" value="Unassembled WGS sequence"/>
</dbReference>